<dbReference type="Proteomes" id="UP000001514">
    <property type="component" value="Unassembled WGS sequence"/>
</dbReference>
<evidence type="ECO:0000256" key="2">
    <source>
        <dbReference type="ARBA" id="ARBA00023157"/>
    </source>
</evidence>
<dbReference type="HOGENOM" id="CLU_090389_14_1_1"/>
<dbReference type="PANTHER" id="PTHR10438">
    <property type="entry name" value="THIOREDOXIN"/>
    <property type="match status" value="1"/>
</dbReference>
<dbReference type="eggNOG" id="KOG0907">
    <property type="taxonomic scope" value="Eukaryota"/>
</dbReference>
<keyword evidence="1" id="KW-0249">Electron transport</keyword>
<dbReference type="PROSITE" id="PS00194">
    <property type="entry name" value="THIOREDOXIN_1"/>
    <property type="match status" value="1"/>
</dbReference>
<dbReference type="InterPro" id="IPR036249">
    <property type="entry name" value="Thioredoxin-like_sf"/>
</dbReference>
<keyword evidence="1" id="KW-0813">Transport</keyword>
<dbReference type="FunFam" id="3.40.30.10:FF:000245">
    <property type="entry name" value="Thioredoxin"/>
    <property type="match status" value="1"/>
</dbReference>
<keyword evidence="6" id="KW-1185">Reference proteome</keyword>
<evidence type="ECO:0000256" key="1">
    <source>
        <dbReference type="ARBA" id="ARBA00022982"/>
    </source>
</evidence>
<dbReference type="FunCoup" id="D8S713">
    <property type="interactions" value="50"/>
</dbReference>
<dbReference type="CDD" id="cd02947">
    <property type="entry name" value="TRX_family"/>
    <property type="match status" value="1"/>
</dbReference>
<dbReference type="InterPro" id="IPR013766">
    <property type="entry name" value="Thioredoxin_domain"/>
</dbReference>
<dbReference type="STRING" id="88036.D8S713"/>
<evidence type="ECO:0000256" key="3">
    <source>
        <dbReference type="ARBA" id="ARBA00023284"/>
    </source>
</evidence>
<keyword evidence="2" id="KW-1015">Disulfide bond</keyword>
<keyword evidence="3" id="KW-0676">Redox-active center</keyword>
<dbReference type="InterPro" id="IPR017937">
    <property type="entry name" value="Thioredoxin_CS"/>
</dbReference>
<gene>
    <name evidence="5" type="ORF">SELMODRAFT_444114</name>
</gene>
<organism evidence="6">
    <name type="scientific">Selaginella moellendorffii</name>
    <name type="common">Spikemoss</name>
    <dbReference type="NCBI Taxonomy" id="88036"/>
    <lineage>
        <taxon>Eukaryota</taxon>
        <taxon>Viridiplantae</taxon>
        <taxon>Streptophyta</taxon>
        <taxon>Embryophyta</taxon>
        <taxon>Tracheophyta</taxon>
        <taxon>Lycopodiopsida</taxon>
        <taxon>Selaginellales</taxon>
        <taxon>Selaginellaceae</taxon>
        <taxon>Selaginella</taxon>
    </lineage>
</organism>
<dbReference type="SUPFAM" id="SSF52833">
    <property type="entry name" value="Thioredoxin-like"/>
    <property type="match status" value="1"/>
</dbReference>
<protein>
    <recommendedName>
        <fullName evidence="4">Thioredoxin domain-containing protein</fullName>
    </recommendedName>
</protein>
<dbReference type="InParanoid" id="D8S713"/>
<dbReference type="OMA" id="SWEHYIS"/>
<dbReference type="Gramene" id="EFJ19534">
    <property type="protein sequence ID" value="EFJ19534"/>
    <property type="gene ID" value="SELMODRAFT_444114"/>
</dbReference>
<evidence type="ECO:0000313" key="6">
    <source>
        <dbReference type="Proteomes" id="UP000001514"/>
    </source>
</evidence>
<proteinExistence type="predicted"/>
<dbReference type="AlphaFoldDB" id="D8S713"/>
<evidence type="ECO:0000313" key="5">
    <source>
        <dbReference type="EMBL" id="EFJ19534.1"/>
    </source>
</evidence>
<dbReference type="InterPro" id="IPR050620">
    <property type="entry name" value="Thioredoxin_H-type-like"/>
</dbReference>
<dbReference type="KEGG" id="smo:SELMODRAFT_444114"/>
<reference evidence="5 6" key="1">
    <citation type="journal article" date="2011" name="Science">
        <title>The Selaginella genome identifies genetic changes associated with the evolution of vascular plants.</title>
        <authorList>
            <person name="Banks J.A."/>
            <person name="Nishiyama T."/>
            <person name="Hasebe M."/>
            <person name="Bowman J.L."/>
            <person name="Gribskov M."/>
            <person name="dePamphilis C."/>
            <person name="Albert V.A."/>
            <person name="Aono N."/>
            <person name="Aoyama T."/>
            <person name="Ambrose B.A."/>
            <person name="Ashton N.W."/>
            <person name="Axtell M.J."/>
            <person name="Barker E."/>
            <person name="Barker M.S."/>
            <person name="Bennetzen J.L."/>
            <person name="Bonawitz N.D."/>
            <person name="Chapple C."/>
            <person name="Cheng C."/>
            <person name="Correa L.G."/>
            <person name="Dacre M."/>
            <person name="DeBarry J."/>
            <person name="Dreyer I."/>
            <person name="Elias M."/>
            <person name="Engstrom E.M."/>
            <person name="Estelle M."/>
            <person name="Feng L."/>
            <person name="Finet C."/>
            <person name="Floyd S.K."/>
            <person name="Frommer W.B."/>
            <person name="Fujita T."/>
            <person name="Gramzow L."/>
            <person name="Gutensohn M."/>
            <person name="Harholt J."/>
            <person name="Hattori M."/>
            <person name="Heyl A."/>
            <person name="Hirai T."/>
            <person name="Hiwatashi Y."/>
            <person name="Ishikawa M."/>
            <person name="Iwata M."/>
            <person name="Karol K.G."/>
            <person name="Koehler B."/>
            <person name="Kolukisaoglu U."/>
            <person name="Kubo M."/>
            <person name="Kurata T."/>
            <person name="Lalonde S."/>
            <person name="Li K."/>
            <person name="Li Y."/>
            <person name="Litt A."/>
            <person name="Lyons E."/>
            <person name="Manning G."/>
            <person name="Maruyama T."/>
            <person name="Michael T.P."/>
            <person name="Mikami K."/>
            <person name="Miyazaki S."/>
            <person name="Morinaga S."/>
            <person name="Murata T."/>
            <person name="Mueller-Roeber B."/>
            <person name="Nelson D.R."/>
            <person name="Obara M."/>
            <person name="Oguri Y."/>
            <person name="Olmstead R.G."/>
            <person name="Onodera N."/>
            <person name="Petersen B.L."/>
            <person name="Pils B."/>
            <person name="Prigge M."/>
            <person name="Rensing S.A."/>
            <person name="Riano-Pachon D.M."/>
            <person name="Roberts A.W."/>
            <person name="Sato Y."/>
            <person name="Scheller H.V."/>
            <person name="Schulz B."/>
            <person name="Schulz C."/>
            <person name="Shakirov E.V."/>
            <person name="Shibagaki N."/>
            <person name="Shinohara N."/>
            <person name="Shippen D.E."/>
            <person name="Soerensen I."/>
            <person name="Sotooka R."/>
            <person name="Sugimoto N."/>
            <person name="Sugita M."/>
            <person name="Sumikawa N."/>
            <person name="Tanurdzic M."/>
            <person name="Theissen G."/>
            <person name="Ulvskov P."/>
            <person name="Wakazuki S."/>
            <person name="Weng J.K."/>
            <person name="Willats W.W."/>
            <person name="Wipf D."/>
            <person name="Wolf P.G."/>
            <person name="Yang L."/>
            <person name="Zimmer A.D."/>
            <person name="Zhu Q."/>
            <person name="Mitros T."/>
            <person name="Hellsten U."/>
            <person name="Loque D."/>
            <person name="Otillar R."/>
            <person name="Salamov A."/>
            <person name="Schmutz J."/>
            <person name="Shapiro H."/>
            <person name="Lindquist E."/>
            <person name="Lucas S."/>
            <person name="Rokhsar D."/>
            <person name="Grigoriev I.V."/>
        </authorList>
    </citation>
    <scope>NUCLEOTIDE SEQUENCE [LARGE SCALE GENOMIC DNA]</scope>
</reference>
<dbReference type="PRINTS" id="PR00421">
    <property type="entry name" value="THIOREDOXIN"/>
</dbReference>
<dbReference type="PROSITE" id="PS51352">
    <property type="entry name" value="THIOREDOXIN_2"/>
    <property type="match status" value="1"/>
</dbReference>
<sequence>MAVASPLSISVSNDVDQFVSGDGDGFELEPSRVVKVESEEAWEQFLKEANAQSAIVVAHFSAEWCAPCKFMEPAFNNMSKRLTHVIFLEVDMDVQHELASKLQVKALPTFLFIKDEAVIDKIVGANPEELEKKIETLASPC</sequence>
<dbReference type="OrthoDB" id="10263751at2759"/>
<accession>D8S713</accession>
<dbReference type="EMBL" id="GL377605">
    <property type="protein sequence ID" value="EFJ19534.1"/>
    <property type="molecule type" value="Genomic_DNA"/>
</dbReference>
<dbReference type="Pfam" id="PF00085">
    <property type="entry name" value="Thioredoxin"/>
    <property type="match status" value="1"/>
</dbReference>
<dbReference type="Gene3D" id="3.40.30.10">
    <property type="entry name" value="Glutaredoxin"/>
    <property type="match status" value="1"/>
</dbReference>
<evidence type="ECO:0000259" key="4">
    <source>
        <dbReference type="PROSITE" id="PS51352"/>
    </source>
</evidence>
<feature type="domain" description="Thioredoxin" evidence="4">
    <location>
        <begin position="25"/>
        <end position="139"/>
    </location>
</feature>
<name>D8S713_SELML</name>
<dbReference type="PANTHER" id="PTHR10438:SF242">
    <property type="entry name" value="THIOREDOXIN-LIKE PROTEIN CXXS1"/>
    <property type="match status" value="1"/>
</dbReference>